<keyword evidence="4" id="KW-1185">Reference proteome</keyword>
<reference evidence="3 4" key="1">
    <citation type="journal article" date="2019" name="Microorganisms">
        <title>Paenibacillus lutrae sp. nov., A Chitinolytic Species Isolated from A River Otter in Castril Natural Park, Granada, Spain.</title>
        <authorList>
            <person name="Rodriguez M."/>
            <person name="Reina J.C."/>
            <person name="Bejar V."/>
            <person name="Llamas I."/>
        </authorList>
    </citation>
    <scope>NUCLEOTIDE SEQUENCE [LARGE SCALE GENOMIC DNA]</scope>
    <source>
        <strain evidence="3 4">N10</strain>
    </source>
</reference>
<keyword evidence="2" id="KW-0472">Membrane</keyword>
<feature type="region of interest" description="Disordered" evidence="1">
    <location>
        <begin position="1"/>
        <end position="33"/>
    </location>
</feature>
<evidence type="ECO:0000256" key="2">
    <source>
        <dbReference type="SAM" id="Phobius"/>
    </source>
</evidence>
<evidence type="ECO:0000313" key="4">
    <source>
        <dbReference type="Proteomes" id="UP000490800"/>
    </source>
</evidence>
<feature type="transmembrane region" description="Helical" evidence="2">
    <location>
        <begin position="126"/>
        <end position="151"/>
    </location>
</feature>
<gene>
    <name evidence="3" type="ORF">EDM21_11710</name>
</gene>
<proteinExistence type="predicted"/>
<dbReference type="OrthoDB" id="2691442at2"/>
<accession>A0A7X3FI95</accession>
<evidence type="ECO:0000256" key="1">
    <source>
        <dbReference type="SAM" id="MobiDB-lite"/>
    </source>
</evidence>
<sequence length="187" mass="21265">MQVNVQGSAVMDNGAASNGQQSETDVLAGGRGGSHEEKKTNRFFFAMNIGFFAGVLWGGIKIVEFYFHFTSVIPSFLAEPFYRTDFLLTWQGLLIGWLFFVLFSVIASCIYMLLLSKIKGPWVGIGYGIVWWCLLYLAIGPWTGMMGWLYYSEWNTIITDFCLFLLWGLFIGYSIAFEFTQENSRKP</sequence>
<dbReference type="Pfam" id="PF11085">
    <property type="entry name" value="YqhR"/>
    <property type="match status" value="1"/>
</dbReference>
<dbReference type="Proteomes" id="UP000490800">
    <property type="component" value="Unassembled WGS sequence"/>
</dbReference>
<evidence type="ECO:0000313" key="3">
    <source>
        <dbReference type="EMBL" id="MVP00178.1"/>
    </source>
</evidence>
<keyword evidence="2" id="KW-0812">Transmembrane</keyword>
<feature type="compositionally biased region" description="Polar residues" evidence="1">
    <location>
        <begin position="15"/>
        <end position="24"/>
    </location>
</feature>
<dbReference type="AlphaFoldDB" id="A0A7X3FI95"/>
<name>A0A7X3FI95_9BACL</name>
<protein>
    <submittedName>
        <fullName evidence="3">Uncharacterized protein</fullName>
    </submittedName>
</protein>
<dbReference type="RefSeq" id="WP_157335629.1">
    <property type="nucleotide sequence ID" value="NZ_RHLK01000005.1"/>
</dbReference>
<feature type="transmembrane region" description="Helical" evidence="2">
    <location>
        <begin position="157"/>
        <end position="177"/>
    </location>
</feature>
<dbReference type="InterPro" id="IPR024563">
    <property type="entry name" value="YqhR"/>
</dbReference>
<feature type="transmembrane region" description="Helical" evidence="2">
    <location>
        <begin position="43"/>
        <end position="67"/>
    </location>
</feature>
<keyword evidence="2" id="KW-1133">Transmembrane helix</keyword>
<feature type="transmembrane region" description="Helical" evidence="2">
    <location>
        <begin position="87"/>
        <end position="114"/>
    </location>
</feature>
<organism evidence="3 4">
    <name type="scientific">Paenibacillus lutrae</name>
    <dbReference type="NCBI Taxonomy" id="2078573"/>
    <lineage>
        <taxon>Bacteria</taxon>
        <taxon>Bacillati</taxon>
        <taxon>Bacillota</taxon>
        <taxon>Bacilli</taxon>
        <taxon>Bacillales</taxon>
        <taxon>Paenibacillaceae</taxon>
        <taxon>Paenibacillus</taxon>
    </lineage>
</organism>
<dbReference type="EMBL" id="RHLK01000005">
    <property type="protein sequence ID" value="MVP00178.1"/>
    <property type="molecule type" value="Genomic_DNA"/>
</dbReference>
<comment type="caution">
    <text evidence="3">The sequence shown here is derived from an EMBL/GenBank/DDBJ whole genome shotgun (WGS) entry which is preliminary data.</text>
</comment>